<gene>
    <name evidence="1" type="ORF">DPMN_004303</name>
</gene>
<proteinExistence type="predicted"/>
<evidence type="ECO:0000313" key="2">
    <source>
        <dbReference type="Proteomes" id="UP000828390"/>
    </source>
</evidence>
<keyword evidence="2" id="KW-1185">Reference proteome</keyword>
<protein>
    <submittedName>
        <fullName evidence="1">Uncharacterized protein</fullName>
    </submittedName>
</protein>
<dbReference type="AlphaFoldDB" id="A0A9D4MRD3"/>
<evidence type="ECO:0000313" key="1">
    <source>
        <dbReference type="EMBL" id="KAH3880389.1"/>
    </source>
</evidence>
<name>A0A9D4MRD3_DREPO</name>
<dbReference type="Proteomes" id="UP000828390">
    <property type="component" value="Unassembled WGS sequence"/>
</dbReference>
<reference evidence="1" key="1">
    <citation type="journal article" date="2019" name="bioRxiv">
        <title>The Genome of the Zebra Mussel, Dreissena polymorpha: A Resource for Invasive Species Research.</title>
        <authorList>
            <person name="McCartney M.A."/>
            <person name="Auch B."/>
            <person name="Kono T."/>
            <person name="Mallez S."/>
            <person name="Zhang Y."/>
            <person name="Obille A."/>
            <person name="Becker A."/>
            <person name="Abrahante J.E."/>
            <person name="Garbe J."/>
            <person name="Badalamenti J.P."/>
            <person name="Herman A."/>
            <person name="Mangelson H."/>
            <person name="Liachko I."/>
            <person name="Sullivan S."/>
            <person name="Sone E.D."/>
            <person name="Koren S."/>
            <person name="Silverstein K.A.T."/>
            <person name="Beckman K.B."/>
            <person name="Gohl D.M."/>
        </authorList>
    </citation>
    <scope>NUCLEOTIDE SEQUENCE</scope>
    <source>
        <strain evidence="1">Duluth1</strain>
        <tissue evidence="1">Whole animal</tissue>
    </source>
</reference>
<reference evidence="1" key="2">
    <citation type="submission" date="2020-11" db="EMBL/GenBank/DDBJ databases">
        <authorList>
            <person name="McCartney M.A."/>
            <person name="Auch B."/>
            <person name="Kono T."/>
            <person name="Mallez S."/>
            <person name="Becker A."/>
            <person name="Gohl D.M."/>
            <person name="Silverstein K.A.T."/>
            <person name="Koren S."/>
            <person name="Bechman K.B."/>
            <person name="Herman A."/>
            <person name="Abrahante J.E."/>
            <person name="Garbe J."/>
        </authorList>
    </citation>
    <scope>NUCLEOTIDE SEQUENCE</scope>
    <source>
        <strain evidence="1">Duluth1</strain>
        <tissue evidence="1">Whole animal</tissue>
    </source>
</reference>
<dbReference type="EMBL" id="JAIWYP010000001">
    <property type="protein sequence ID" value="KAH3880389.1"/>
    <property type="molecule type" value="Genomic_DNA"/>
</dbReference>
<accession>A0A9D4MRD3</accession>
<organism evidence="1 2">
    <name type="scientific">Dreissena polymorpha</name>
    <name type="common">Zebra mussel</name>
    <name type="synonym">Mytilus polymorpha</name>
    <dbReference type="NCBI Taxonomy" id="45954"/>
    <lineage>
        <taxon>Eukaryota</taxon>
        <taxon>Metazoa</taxon>
        <taxon>Spiralia</taxon>
        <taxon>Lophotrochozoa</taxon>
        <taxon>Mollusca</taxon>
        <taxon>Bivalvia</taxon>
        <taxon>Autobranchia</taxon>
        <taxon>Heteroconchia</taxon>
        <taxon>Euheterodonta</taxon>
        <taxon>Imparidentia</taxon>
        <taxon>Neoheterodontei</taxon>
        <taxon>Myida</taxon>
        <taxon>Dreissenoidea</taxon>
        <taxon>Dreissenidae</taxon>
        <taxon>Dreissena</taxon>
    </lineage>
</organism>
<comment type="caution">
    <text evidence="1">The sequence shown here is derived from an EMBL/GenBank/DDBJ whole genome shotgun (WGS) entry which is preliminary data.</text>
</comment>
<sequence>MQVLLNDGSSVEDLFHFAPPCSESSFSSASSFLALLFNQVRMLRIMTCLGRLTWQLEV</sequence>